<evidence type="ECO:0000259" key="1">
    <source>
        <dbReference type="Pfam" id="PF01966"/>
    </source>
</evidence>
<evidence type="ECO:0000313" key="2">
    <source>
        <dbReference type="EMBL" id="MDR7279130.1"/>
    </source>
</evidence>
<dbReference type="Pfam" id="PF01966">
    <property type="entry name" value="HD"/>
    <property type="match status" value="1"/>
</dbReference>
<dbReference type="InterPro" id="IPR003607">
    <property type="entry name" value="HD/PDEase_dom"/>
</dbReference>
<gene>
    <name evidence="2" type="ORF">J2S41_005908</name>
</gene>
<sequence>MDAASWARELAEQLLADVLPRRWNHSQGVGLKAESIAHVLGDDADTLICAAWLHDIGYAPSLVDSGSHALDGARYLRDAAGADGRICRLVAHHSCAAIEARNRGLHEQLEAEFPYLDAPVTDALTYCDMTTSPDGEPTEVHKRLDEILVRYEPGSTVHDSIAEATPRIVQAVEKTLRLLDR</sequence>
<proteinExistence type="predicted"/>
<dbReference type="InterPro" id="IPR006674">
    <property type="entry name" value="HD_domain"/>
</dbReference>
<organism evidence="2 3">
    <name type="scientific">Catenuloplanes atrovinosus</name>
    <dbReference type="NCBI Taxonomy" id="137266"/>
    <lineage>
        <taxon>Bacteria</taxon>
        <taxon>Bacillati</taxon>
        <taxon>Actinomycetota</taxon>
        <taxon>Actinomycetes</taxon>
        <taxon>Micromonosporales</taxon>
        <taxon>Micromonosporaceae</taxon>
        <taxon>Catenuloplanes</taxon>
    </lineage>
</organism>
<dbReference type="Gene3D" id="1.10.3210.10">
    <property type="entry name" value="Hypothetical protein af1432"/>
    <property type="match status" value="1"/>
</dbReference>
<dbReference type="SUPFAM" id="SSF109604">
    <property type="entry name" value="HD-domain/PDEase-like"/>
    <property type="match status" value="1"/>
</dbReference>
<dbReference type="AlphaFoldDB" id="A0AAE3YV27"/>
<dbReference type="InterPro" id="IPR006675">
    <property type="entry name" value="HDIG_dom"/>
</dbReference>
<dbReference type="EMBL" id="JAVDYB010000001">
    <property type="protein sequence ID" value="MDR7279130.1"/>
    <property type="molecule type" value="Genomic_DNA"/>
</dbReference>
<name>A0AAE3YV27_9ACTN</name>
<dbReference type="NCBIfam" id="TIGR00277">
    <property type="entry name" value="HDIG"/>
    <property type="match status" value="1"/>
</dbReference>
<comment type="caution">
    <text evidence="2">The sequence shown here is derived from an EMBL/GenBank/DDBJ whole genome shotgun (WGS) entry which is preliminary data.</text>
</comment>
<evidence type="ECO:0000313" key="3">
    <source>
        <dbReference type="Proteomes" id="UP001183643"/>
    </source>
</evidence>
<protein>
    <submittedName>
        <fullName evidence="2">Nucleotidyltransferase with HDIG domain</fullName>
    </submittedName>
</protein>
<dbReference type="RefSeq" id="WP_310372491.1">
    <property type="nucleotide sequence ID" value="NZ_JAVDYB010000001.1"/>
</dbReference>
<dbReference type="CDD" id="cd00077">
    <property type="entry name" value="HDc"/>
    <property type="match status" value="1"/>
</dbReference>
<reference evidence="2" key="1">
    <citation type="submission" date="2023-07" db="EMBL/GenBank/DDBJ databases">
        <title>Sequencing the genomes of 1000 actinobacteria strains.</title>
        <authorList>
            <person name="Klenk H.-P."/>
        </authorList>
    </citation>
    <scope>NUCLEOTIDE SEQUENCE</scope>
    <source>
        <strain evidence="2">DSM 44707</strain>
    </source>
</reference>
<dbReference type="Proteomes" id="UP001183643">
    <property type="component" value="Unassembled WGS sequence"/>
</dbReference>
<accession>A0AAE3YV27</accession>
<keyword evidence="3" id="KW-1185">Reference proteome</keyword>
<feature type="domain" description="HD" evidence="1">
    <location>
        <begin position="22"/>
        <end position="100"/>
    </location>
</feature>